<evidence type="ECO:0000256" key="1">
    <source>
        <dbReference type="SAM" id="Phobius"/>
    </source>
</evidence>
<accession>A0A383EXY0</accession>
<keyword evidence="1" id="KW-0812">Transmembrane</keyword>
<keyword evidence="1" id="KW-1133">Transmembrane helix</keyword>
<proteinExistence type="predicted"/>
<feature type="non-terminal residue" evidence="2">
    <location>
        <position position="49"/>
    </location>
</feature>
<organism evidence="2">
    <name type="scientific">marine metagenome</name>
    <dbReference type="NCBI Taxonomy" id="408172"/>
    <lineage>
        <taxon>unclassified sequences</taxon>
        <taxon>metagenomes</taxon>
        <taxon>ecological metagenomes</taxon>
    </lineage>
</organism>
<sequence>MCKSLTPYMLVLGPIVMMVGFFTLPDFEGVVGQEYLDEVKALDFDITFV</sequence>
<reference evidence="2" key="1">
    <citation type="submission" date="2018-05" db="EMBL/GenBank/DDBJ databases">
        <authorList>
            <person name="Lanie J.A."/>
            <person name="Ng W.-L."/>
            <person name="Kazmierczak K.M."/>
            <person name="Andrzejewski T.M."/>
            <person name="Davidsen T.M."/>
            <person name="Wayne K.J."/>
            <person name="Tettelin H."/>
            <person name="Glass J.I."/>
            <person name="Rusch D."/>
            <person name="Podicherti R."/>
            <person name="Tsui H.-C.T."/>
            <person name="Winkler M.E."/>
        </authorList>
    </citation>
    <scope>NUCLEOTIDE SEQUENCE</scope>
</reference>
<evidence type="ECO:0000313" key="2">
    <source>
        <dbReference type="EMBL" id="SVE61065.1"/>
    </source>
</evidence>
<protein>
    <submittedName>
        <fullName evidence="2">Uncharacterized protein</fullName>
    </submittedName>
</protein>
<feature type="transmembrane region" description="Helical" evidence="1">
    <location>
        <begin position="7"/>
        <end position="24"/>
    </location>
</feature>
<dbReference type="AlphaFoldDB" id="A0A383EXY0"/>
<keyword evidence="1" id="KW-0472">Membrane</keyword>
<dbReference type="EMBL" id="UINC01229377">
    <property type="protein sequence ID" value="SVE61065.1"/>
    <property type="molecule type" value="Genomic_DNA"/>
</dbReference>
<gene>
    <name evidence="2" type="ORF">METZ01_LOCUS513919</name>
</gene>
<name>A0A383EXY0_9ZZZZ</name>